<comment type="caution">
    <text evidence="1">The sequence shown here is derived from an EMBL/GenBank/DDBJ whole genome shotgun (WGS) entry which is preliminary data.</text>
</comment>
<name>A0A2S7I7Q2_9FLAO</name>
<dbReference type="AlphaFoldDB" id="A0A2S7I7Q2"/>
<sequence length="252" mass="29575">MISFARLKKSILMIRKFCIIFIFTFAIFAKSQTNSSEHLSGFAVVSLNYKHNPKWNAYLELQERSIEDFSKPDYYEIKGGIGYNLNKSNQFFVGLGRYATYKESRIANEEFRIWLQHTYSINVDKLKIDNRIRLEKRFFHNAITDVNTNDERYRFRTTLTLPLNSDKMAPKTIFANAFDELFIGPNGDLFKRNRIFGGVGYVFNSSVSTNLGYMWQRELNPNLRSLHFLYLAFNFTLDRAKLGEHEPYNVAD</sequence>
<dbReference type="InterPro" id="IPR019619">
    <property type="entry name" value="DUF2490"/>
</dbReference>
<dbReference type="Proteomes" id="UP000238565">
    <property type="component" value="Unassembled WGS sequence"/>
</dbReference>
<protein>
    <submittedName>
        <fullName evidence="1">DUF2490 domain-containing protein</fullName>
    </submittedName>
</protein>
<evidence type="ECO:0000313" key="2">
    <source>
        <dbReference type="Proteomes" id="UP000238565"/>
    </source>
</evidence>
<proteinExistence type="predicted"/>
<accession>A0A2S7I7Q2</accession>
<gene>
    <name evidence="1" type="ORF">C3729_00785</name>
</gene>
<evidence type="ECO:0000313" key="1">
    <source>
        <dbReference type="EMBL" id="PPZ92583.1"/>
    </source>
</evidence>
<organism evidence="1 2">
    <name type="scientific">Cloacibacterium normanense</name>
    <dbReference type="NCBI Taxonomy" id="237258"/>
    <lineage>
        <taxon>Bacteria</taxon>
        <taxon>Pseudomonadati</taxon>
        <taxon>Bacteroidota</taxon>
        <taxon>Flavobacteriia</taxon>
        <taxon>Flavobacteriales</taxon>
        <taxon>Weeksellaceae</taxon>
    </lineage>
</organism>
<reference evidence="1 2" key="1">
    <citation type="submission" date="2018-02" db="EMBL/GenBank/DDBJ databases">
        <title>Draft genome sequence of bacterial isolates from marine environment.</title>
        <authorList>
            <person name="Singh S.K."/>
            <person name="Hill R."/>
            <person name="Major S."/>
            <person name="Cai H."/>
            <person name="Li Y."/>
        </authorList>
    </citation>
    <scope>NUCLEOTIDE SEQUENCE [LARGE SCALE GENOMIC DNA]</scope>
    <source>
        <strain evidence="1 2">IMET F</strain>
    </source>
</reference>
<dbReference type="EMBL" id="PTPZ01000001">
    <property type="protein sequence ID" value="PPZ92583.1"/>
    <property type="molecule type" value="Genomic_DNA"/>
</dbReference>
<dbReference type="Pfam" id="PF10677">
    <property type="entry name" value="DUF2490"/>
    <property type="match status" value="1"/>
</dbReference>